<dbReference type="Proteomes" id="UP001652623">
    <property type="component" value="Chromosome 1"/>
</dbReference>
<gene>
    <name evidence="3" type="primary">LOC107427464</name>
</gene>
<dbReference type="GeneID" id="107427464"/>
<reference evidence="2" key="1">
    <citation type="submission" date="2025-05" db="UniProtKB">
        <authorList>
            <consortium name="RefSeq"/>
        </authorList>
    </citation>
    <scope>NUCLEOTIDE SEQUENCE [LARGE SCALE GENOMIC DNA]</scope>
</reference>
<evidence type="ECO:0000313" key="2">
    <source>
        <dbReference type="Proteomes" id="UP001652623"/>
    </source>
</evidence>
<reference evidence="3" key="2">
    <citation type="submission" date="2025-08" db="UniProtKB">
        <authorList>
            <consortium name="RefSeq"/>
        </authorList>
    </citation>
    <scope>IDENTIFICATION</scope>
    <source>
        <tissue evidence="3">Seedling</tissue>
    </source>
</reference>
<feature type="region of interest" description="Disordered" evidence="1">
    <location>
        <begin position="1"/>
        <end position="27"/>
    </location>
</feature>
<feature type="region of interest" description="Disordered" evidence="1">
    <location>
        <begin position="134"/>
        <end position="175"/>
    </location>
</feature>
<accession>A0A6P4AFG2</accession>
<proteinExistence type="predicted"/>
<keyword evidence="2" id="KW-1185">Reference proteome</keyword>
<evidence type="ECO:0000256" key="1">
    <source>
        <dbReference type="SAM" id="MobiDB-lite"/>
    </source>
</evidence>
<feature type="region of interest" description="Disordered" evidence="1">
    <location>
        <begin position="45"/>
        <end position="65"/>
    </location>
</feature>
<protein>
    <submittedName>
        <fullName evidence="3">Uncharacterized protein LOC107427464</fullName>
    </submittedName>
</protein>
<dbReference type="RefSeq" id="XP_015893324.2">
    <property type="nucleotide sequence ID" value="XM_016037838.4"/>
</dbReference>
<feature type="compositionally biased region" description="Low complexity" evidence="1">
    <location>
        <begin position="140"/>
        <end position="151"/>
    </location>
</feature>
<feature type="compositionally biased region" description="Low complexity" evidence="1">
    <location>
        <begin position="166"/>
        <end position="175"/>
    </location>
</feature>
<sequence>MNNQSLMDHRDPTLIRPNSPSSSSLKRKLQSSFCCFGKNQPPISSSISNSSSSSSSSSLSTSVVDVSKPRLMRSSTMWMKSRAHDLPELKDKCRSFISRIGRHHSRRHSSDFRYDALSYSLNFDQSHEDDAYLDESPLRSFSSRLPHSPESSSHRKLSSPPPPSAPTTTTEISVS</sequence>
<name>A0A6P4AFG2_ZIZJJ</name>
<evidence type="ECO:0000313" key="3">
    <source>
        <dbReference type="RefSeq" id="XP_015893324.2"/>
    </source>
</evidence>
<organism evidence="2 3">
    <name type="scientific">Ziziphus jujuba</name>
    <name type="common">Chinese jujube</name>
    <name type="synonym">Ziziphus sativa</name>
    <dbReference type="NCBI Taxonomy" id="326968"/>
    <lineage>
        <taxon>Eukaryota</taxon>
        <taxon>Viridiplantae</taxon>
        <taxon>Streptophyta</taxon>
        <taxon>Embryophyta</taxon>
        <taxon>Tracheophyta</taxon>
        <taxon>Spermatophyta</taxon>
        <taxon>Magnoliopsida</taxon>
        <taxon>eudicotyledons</taxon>
        <taxon>Gunneridae</taxon>
        <taxon>Pentapetalae</taxon>
        <taxon>rosids</taxon>
        <taxon>fabids</taxon>
        <taxon>Rosales</taxon>
        <taxon>Rhamnaceae</taxon>
        <taxon>Paliureae</taxon>
        <taxon>Ziziphus</taxon>
    </lineage>
</organism>
<dbReference type="PANTHER" id="PTHR33168">
    <property type="entry name" value="STRESS INDUCED PROTEIN-RELATED"/>
    <property type="match status" value="1"/>
</dbReference>